<dbReference type="RefSeq" id="WP_276112817.1">
    <property type="nucleotide sequence ID" value="NZ_JARJBB010000062.1"/>
</dbReference>
<evidence type="ECO:0000313" key="1">
    <source>
        <dbReference type="EMBL" id="MDF3303286.1"/>
    </source>
</evidence>
<gene>
    <name evidence="1" type="ORF">P3H78_32720</name>
</gene>
<evidence type="ECO:0000313" key="2">
    <source>
        <dbReference type="Proteomes" id="UP001221150"/>
    </source>
</evidence>
<organism evidence="1 2">
    <name type="scientific">Streptomyces tropicalis</name>
    <dbReference type="NCBI Taxonomy" id="3034234"/>
    <lineage>
        <taxon>Bacteria</taxon>
        <taxon>Bacillati</taxon>
        <taxon>Actinomycetota</taxon>
        <taxon>Actinomycetes</taxon>
        <taxon>Kitasatosporales</taxon>
        <taxon>Streptomycetaceae</taxon>
        <taxon>Streptomyces</taxon>
    </lineage>
</organism>
<comment type="caution">
    <text evidence="1">The sequence shown here is derived from an EMBL/GenBank/DDBJ whole genome shotgun (WGS) entry which is preliminary data.</text>
</comment>
<name>A0ABT6AF60_9ACTN</name>
<keyword evidence="2" id="KW-1185">Reference proteome</keyword>
<sequence>MMTPPPDMYPGCTWADRPVTATTVFGIGTAATVEPRTGLTTRYTVHAYDPLTETALVNPDQREDRAGVVRSVPLQERTRRQMAVGDLDELRLVHRRTRDDTTQLHTNHCRHVIKAAFTAGGDRGVPSHRRVYRMWMQTTEERTYRFIVRAPSQQAAYALARSWWQGSPSSTGYVGGHLEDGELIDFLSCEGARDMPVWPYADAIADPV</sequence>
<proteinExistence type="predicted"/>
<accession>A0ABT6AF60</accession>
<reference evidence="1 2" key="1">
    <citation type="submission" date="2023-03" db="EMBL/GenBank/DDBJ databases">
        <title>Draft genome sequence of Streptomyces sp. K1PA1 isolated from peat swamp forest in Thailand.</title>
        <authorList>
            <person name="Klaysubun C."/>
            <person name="Duangmal K."/>
        </authorList>
    </citation>
    <scope>NUCLEOTIDE SEQUENCE [LARGE SCALE GENOMIC DNA]</scope>
    <source>
        <strain evidence="1 2">K1PA1</strain>
    </source>
</reference>
<protein>
    <submittedName>
        <fullName evidence="1">Uncharacterized protein</fullName>
    </submittedName>
</protein>
<dbReference type="Proteomes" id="UP001221150">
    <property type="component" value="Unassembled WGS sequence"/>
</dbReference>
<dbReference type="EMBL" id="JARJBB010000062">
    <property type="protein sequence ID" value="MDF3303286.1"/>
    <property type="molecule type" value="Genomic_DNA"/>
</dbReference>